<sequence length="283" mass="32963">MFSVRRITKESIRSFISVVTFLLSVLIITRTYPCRPIVYIFISNNGSNYSFTADFYPHIAVLVEFRETDRMVAVVHNVLQHIPETWPIQIVHGKENVNFIRNSTLASFIATGKVFLTLVESIDDKRRINNFLTDLNFWKLVRGEKVLFFQIDSIMCSNSPHYVTDYLQYDYVGAPWDLTGFQYNKTYRVGNGGFSLRSREKTLALLKMFPYNSFLPEDVWYAENFHRVNASIAPVNIAKTFSVESMFYARPVGVHQFPWNCKFRRQLRETCPESIMVLPNGRC</sequence>
<evidence type="ECO:0000313" key="4">
    <source>
        <dbReference type="EMBL" id="CAF1649293.1"/>
    </source>
</evidence>
<dbReference type="EMBL" id="CAJNOJ010000078">
    <property type="protein sequence ID" value="CAF1050553.1"/>
    <property type="molecule type" value="Genomic_DNA"/>
</dbReference>
<keyword evidence="1" id="KW-1133">Transmembrane helix</keyword>
<protein>
    <recommendedName>
        <fullName evidence="2">DUF5672 domain-containing protein</fullName>
    </recommendedName>
</protein>
<dbReference type="Proteomes" id="UP000663828">
    <property type="component" value="Unassembled WGS sequence"/>
</dbReference>
<feature type="domain" description="DUF5672" evidence="2">
    <location>
        <begin position="122"/>
        <end position="255"/>
    </location>
</feature>
<keyword evidence="1" id="KW-0812">Transmembrane</keyword>
<dbReference type="Pfam" id="PF18922">
    <property type="entry name" value="DUF5672"/>
    <property type="match status" value="1"/>
</dbReference>
<dbReference type="EMBL" id="CAJNOR010009905">
    <property type="protein sequence ID" value="CAF1649293.1"/>
    <property type="molecule type" value="Genomic_DNA"/>
</dbReference>
<dbReference type="AlphaFoldDB" id="A0A816EKS6"/>
<dbReference type="Proteomes" id="UP000663852">
    <property type="component" value="Unassembled WGS sequence"/>
</dbReference>
<keyword evidence="1" id="KW-0472">Membrane</keyword>
<keyword evidence="5" id="KW-1185">Reference proteome</keyword>
<evidence type="ECO:0000259" key="2">
    <source>
        <dbReference type="Pfam" id="PF18922"/>
    </source>
</evidence>
<dbReference type="OrthoDB" id="10025998at2759"/>
<feature type="transmembrane region" description="Helical" evidence="1">
    <location>
        <begin position="12"/>
        <end position="32"/>
    </location>
</feature>
<evidence type="ECO:0000313" key="5">
    <source>
        <dbReference type="Proteomes" id="UP000663828"/>
    </source>
</evidence>
<gene>
    <name evidence="3" type="ORF">EDS130_LOCUS17407</name>
    <name evidence="4" type="ORF">XAT740_LOCUS54675</name>
</gene>
<evidence type="ECO:0000256" key="1">
    <source>
        <dbReference type="SAM" id="Phobius"/>
    </source>
</evidence>
<dbReference type="InterPro" id="IPR043729">
    <property type="entry name" value="DUF5672"/>
</dbReference>
<accession>A0A816EKS6</accession>
<proteinExistence type="predicted"/>
<evidence type="ECO:0000313" key="3">
    <source>
        <dbReference type="EMBL" id="CAF1050553.1"/>
    </source>
</evidence>
<reference evidence="4" key="1">
    <citation type="submission" date="2021-02" db="EMBL/GenBank/DDBJ databases">
        <authorList>
            <person name="Nowell W R."/>
        </authorList>
    </citation>
    <scope>NUCLEOTIDE SEQUENCE</scope>
</reference>
<comment type="caution">
    <text evidence="4">The sequence shown here is derived from an EMBL/GenBank/DDBJ whole genome shotgun (WGS) entry which is preliminary data.</text>
</comment>
<name>A0A816EKS6_ADIRI</name>
<organism evidence="4 5">
    <name type="scientific">Adineta ricciae</name>
    <name type="common">Rotifer</name>
    <dbReference type="NCBI Taxonomy" id="249248"/>
    <lineage>
        <taxon>Eukaryota</taxon>
        <taxon>Metazoa</taxon>
        <taxon>Spiralia</taxon>
        <taxon>Gnathifera</taxon>
        <taxon>Rotifera</taxon>
        <taxon>Eurotatoria</taxon>
        <taxon>Bdelloidea</taxon>
        <taxon>Adinetida</taxon>
        <taxon>Adinetidae</taxon>
        <taxon>Adineta</taxon>
    </lineage>
</organism>